<evidence type="ECO:0000256" key="1">
    <source>
        <dbReference type="ARBA" id="ARBA00023242"/>
    </source>
</evidence>
<dbReference type="OrthoDB" id="10056939at2759"/>
<name>V8N899_OPHHA</name>
<keyword evidence="6" id="KW-1185">Reference proteome</keyword>
<feature type="non-terminal residue" evidence="5">
    <location>
        <position position="1"/>
    </location>
</feature>
<comment type="caution">
    <text evidence="5">The sequence shown here is derived from an EMBL/GenBank/DDBJ whole genome shotgun (WGS) entry which is preliminary data.</text>
</comment>
<reference evidence="5 6" key="1">
    <citation type="journal article" date="2013" name="Proc. Natl. Acad. Sci. U.S.A.">
        <title>The king cobra genome reveals dynamic gene evolution and adaptation in the snake venom system.</title>
        <authorList>
            <person name="Vonk F.J."/>
            <person name="Casewell N.R."/>
            <person name="Henkel C.V."/>
            <person name="Heimberg A.M."/>
            <person name="Jansen H.J."/>
            <person name="McCleary R.J."/>
            <person name="Kerkkamp H.M."/>
            <person name="Vos R.A."/>
            <person name="Guerreiro I."/>
            <person name="Calvete J.J."/>
            <person name="Wuster W."/>
            <person name="Woods A.E."/>
            <person name="Logan J.M."/>
            <person name="Harrison R.A."/>
            <person name="Castoe T.A."/>
            <person name="de Koning A.P."/>
            <person name="Pollock D.D."/>
            <person name="Yandell M."/>
            <person name="Calderon D."/>
            <person name="Renjifo C."/>
            <person name="Currier R.B."/>
            <person name="Salgado D."/>
            <person name="Pla D."/>
            <person name="Sanz L."/>
            <person name="Hyder A.S."/>
            <person name="Ribeiro J.M."/>
            <person name="Arntzen J.W."/>
            <person name="van den Thillart G.E."/>
            <person name="Boetzer M."/>
            <person name="Pirovano W."/>
            <person name="Dirks R.P."/>
            <person name="Spaink H.P."/>
            <person name="Duboule D."/>
            <person name="McGlinn E."/>
            <person name="Kini R.M."/>
            <person name="Richardson M.K."/>
        </authorList>
    </citation>
    <scope>NUCLEOTIDE SEQUENCE</scope>
    <source>
        <tissue evidence="5">Blood</tissue>
    </source>
</reference>
<dbReference type="GO" id="GO:0003677">
    <property type="term" value="F:DNA binding"/>
    <property type="evidence" value="ECO:0007669"/>
    <property type="project" value="UniProtKB-KW"/>
</dbReference>
<dbReference type="Pfam" id="PF16493">
    <property type="entry name" value="Meis_PKNOX_N"/>
    <property type="match status" value="1"/>
</dbReference>
<keyword evidence="3" id="KW-1133">Transmembrane helix</keyword>
<proteinExistence type="predicted"/>
<accession>V8N899</accession>
<feature type="transmembrane region" description="Helical" evidence="3">
    <location>
        <begin position="65"/>
        <end position="86"/>
    </location>
</feature>
<dbReference type="InterPro" id="IPR032453">
    <property type="entry name" value="PKNOX/Meis_N"/>
</dbReference>
<keyword evidence="3" id="KW-0472">Membrane</keyword>
<organism evidence="5 6">
    <name type="scientific">Ophiophagus hannah</name>
    <name type="common">King cobra</name>
    <name type="synonym">Naja hannah</name>
    <dbReference type="NCBI Taxonomy" id="8665"/>
    <lineage>
        <taxon>Eukaryota</taxon>
        <taxon>Metazoa</taxon>
        <taxon>Chordata</taxon>
        <taxon>Craniata</taxon>
        <taxon>Vertebrata</taxon>
        <taxon>Euteleostomi</taxon>
        <taxon>Lepidosauria</taxon>
        <taxon>Squamata</taxon>
        <taxon>Bifurcata</taxon>
        <taxon>Unidentata</taxon>
        <taxon>Episquamata</taxon>
        <taxon>Toxicofera</taxon>
        <taxon>Serpentes</taxon>
        <taxon>Colubroidea</taxon>
        <taxon>Elapidae</taxon>
        <taxon>Elapinae</taxon>
        <taxon>Ophiophagus</taxon>
    </lineage>
</organism>
<feature type="compositionally biased region" description="Polar residues" evidence="2">
    <location>
        <begin position="1"/>
        <end position="19"/>
    </location>
</feature>
<keyword evidence="5" id="KW-0238">DNA-binding</keyword>
<keyword evidence="3" id="KW-0812">Transmembrane</keyword>
<evidence type="ECO:0000256" key="3">
    <source>
        <dbReference type="SAM" id="Phobius"/>
    </source>
</evidence>
<evidence type="ECO:0000313" key="6">
    <source>
        <dbReference type="Proteomes" id="UP000018936"/>
    </source>
</evidence>
<evidence type="ECO:0000256" key="2">
    <source>
        <dbReference type="SAM" id="MobiDB-lite"/>
    </source>
</evidence>
<keyword evidence="5" id="KW-0371">Homeobox</keyword>
<evidence type="ECO:0000259" key="4">
    <source>
        <dbReference type="Pfam" id="PF16493"/>
    </source>
</evidence>
<keyword evidence="1" id="KW-0539">Nucleus</keyword>
<gene>
    <name evidence="5" type="primary">meis3-b</name>
    <name evidence="5" type="ORF">L345_15937</name>
</gene>
<sequence length="138" mass="15822">MKCLQENRQTQKAPRSPQFNPELPIWSPVGKDLSFFPPNIRTNQGLNSSSWPSLEPPCNWFTQHCFFFFFFFLFLHPLFPLLALVFEKCELATCSPRDTSGSYPGGDVCSSDSFNEDIAVFAKQVGFWRRDGITEREG</sequence>
<evidence type="ECO:0000313" key="5">
    <source>
        <dbReference type="EMBL" id="ETE58340.1"/>
    </source>
</evidence>
<dbReference type="AlphaFoldDB" id="V8N899"/>
<dbReference type="EMBL" id="AZIM01006885">
    <property type="protein sequence ID" value="ETE58340.1"/>
    <property type="molecule type" value="Genomic_DNA"/>
</dbReference>
<protein>
    <submittedName>
        <fullName evidence="5">Homeobox protein meis3-B</fullName>
    </submittedName>
</protein>
<dbReference type="Proteomes" id="UP000018936">
    <property type="component" value="Unassembled WGS sequence"/>
</dbReference>
<feature type="domain" description="MEIS N-terminal" evidence="4">
    <location>
        <begin position="75"/>
        <end position="125"/>
    </location>
</feature>
<feature type="region of interest" description="Disordered" evidence="2">
    <location>
        <begin position="1"/>
        <end position="22"/>
    </location>
</feature>